<dbReference type="AlphaFoldDB" id="X1TS60"/>
<sequence>MNGLIDRLRQQQAAPGLALGVPQVFQEAFGIAALLNPRATIDKVEPESFKVGDRIDLAVFYTPANDEEGSWQTMVVVKEG</sequence>
<comment type="caution">
    <text evidence="1">The sequence shown here is derived from an EMBL/GenBank/DDBJ whole genome shotgun (WGS) entry which is preliminary data.</text>
</comment>
<gene>
    <name evidence="1" type="ORF">S12H4_50701</name>
</gene>
<protein>
    <submittedName>
        <fullName evidence="1">Uncharacterized protein</fullName>
    </submittedName>
</protein>
<organism evidence="1">
    <name type="scientific">marine sediment metagenome</name>
    <dbReference type="NCBI Taxonomy" id="412755"/>
    <lineage>
        <taxon>unclassified sequences</taxon>
        <taxon>metagenomes</taxon>
        <taxon>ecological metagenomes</taxon>
    </lineage>
</organism>
<evidence type="ECO:0000313" key="1">
    <source>
        <dbReference type="EMBL" id="GAJ08084.1"/>
    </source>
</evidence>
<proteinExistence type="predicted"/>
<accession>X1TS60</accession>
<feature type="non-terminal residue" evidence="1">
    <location>
        <position position="80"/>
    </location>
</feature>
<name>X1TS60_9ZZZZ</name>
<dbReference type="EMBL" id="BARW01031963">
    <property type="protein sequence ID" value="GAJ08084.1"/>
    <property type="molecule type" value="Genomic_DNA"/>
</dbReference>
<reference evidence="1" key="1">
    <citation type="journal article" date="2014" name="Front. Microbiol.">
        <title>High frequency of phylogenetically diverse reductive dehalogenase-homologous genes in deep subseafloor sedimentary metagenomes.</title>
        <authorList>
            <person name="Kawai M."/>
            <person name="Futagami T."/>
            <person name="Toyoda A."/>
            <person name="Takaki Y."/>
            <person name="Nishi S."/>
            <person name="Hori S."/>
            <person name="Arai W."/>
            <person name="Tsubouchi T."/>
            <person name="Morono Y."/>
            <person name="Uchiyama I."/>
            <person name="Ito T."/>
            <person name="Fujiyama A."/>
            <person name="Inagaki F."/>
            <person name="Takami H."/>
        </authorList>
    </citation>
    <scope>NUCLEOTIDE SEQUENCE</scope>
    <source>
        <strain evidence="1">Expedition CK06-06</strain>
    </source>
</reference>